<protein>
    <recommendedName>
        <fullName evidence="3">CGG triplet repeat-binding protein 1</fullName>
    </recommendedName>
</protein>
<keyword evidence="2" id="KW-1185">Reference proteome</keyword>
<evidence type="ECO:0008006" key="3">
    <source>
        <dbReference type="Google" id="ProtNLM"/>
    </source>
</evidence>
<dbReference type="Proteomes" id="UP001249851">
    <property type="component" value="Unassembled WGS sequence"/>
</dbReference>
<organism evidence="1 2">
    <name type="scientific">Acropora cervicornis</name>
    <name type="common">Staghorn coral</name>
    <dbReference type="NCBI Taxonomy" id="6130"/>
    <lineage>
        <taxon>Eukaryota</taxon>
        <taxon>Metazoa</taxon>
        <taxon>Cnidaria</taxon>
        <taxon>Anthozoa</taxon>
        <taxon>Hexacorallia</taxon>
        <taxon>Scleractinia</taxon>
        <taxon>Astrocoeniina</taxon>
        <taxon>Acroporidae</taxon>
        <taxon>Acropora</taxon>
    </lineage>
</organism>
<dbReference type="EMBL" id="JARQWQ010000179">
    <property type="protein sequence ID" value="KAK2547526.1"/>
    <property type="molecule type" value="Genomic_DNA"/>
</dbReference>
<evidence type="ECO:0000313" key="1">
    <source>
        <dbReference type="EMBL" id="KAK2547526.1"/>
    </source>
</evidence>
<reference evidence="1" key="1">
    <citation type="journal article" date="2023" name="G3 (Bethesda)">
        <title>Whole genome assembly and annotation of the endangered Caribbean coral Acropora cervicornis.</title>
        <authorList>
            <person name="Selwyn J.D."/>
            <person name="Vollmer S.V."/>
        </authorList>
    </citation>
    <scope>NUCLEOTIDE SEQUENCE</scope>
    <source>
        <strain evidence="1">K2</strain>
    </source>
</reference>
<gene>
    <name evidence="1" type="ORF">P5673_032442</name>
</gene>
<name>A0AAD9PR76_ACRCE</name>
<sequence>MSRLKKSNNKLFCEACREELSENASIIKRHVDSQKHKSGVEKIAKKKKRDLTLLDAMKNYDKEVHPKGEMLSDNQRAFRVRVLKTFLKADVPLQKMDHFRELLEEGGYRLTSVPTMRQLIPYVKKEEEEMIKGEISGHNISVIFDGTTRLAEALAIVVRFITADWEIKQRLVRFQLIAKSLKGDELARKIITVLAQQYNVQNSSLCAAMRDGASVNGAAMRTVKAVLPKVVDVYCFSHAIDGIGSDFNIPKLRRFLQLWNALFSHSPATRIAWKERMGISNEFYSPTSWWDPSFLASEITGGC</sequence>
<accession>A0AAD9PR76</accession>
<dbReference type="InterPro" id="IPR012337">
    <property type="entry name" value="RNaseH-like_sf"/>
</dbReference>
<dbReference type="SUPFAM" id="SSF53098">
    <property type="entry name" value="Ribonuclease H-like"/>
    <property type="match status" value="1"/>
</dbReference>
<dbReference type="AlphaFoldDB" id="A0AAD9PR76"/>
<proteinExistence type="predicted"/>
<reference evidence="1" key="2">
    <citation type="journal article" date="2023" name="Science">
        <title>Genomic signatures of disease resistance in endangered staghorn corals.</title>
        <authorList>
            <person name="Vollmer S.V."/>
            <person name="Selwyn J.D."/>
            <person name="Despard B.A."/>
            <person name="Roesel C.L."/>
        </authorList>
    </citation>
    <scope>NUCLEOTIDE SEQUENCE</scope>
    <source>
        <strain evidence="1">K2</strain>
    </source>
</reference>
<comment type="caution">
    <text evidence="1">The sequence shown here is derived from an EMBL/GenBank/DDBJ whole genome shotgun (WGS) entry which is preliminary data.</text>
</comment>
<evidence type="ECO:0000313" key="2">
    <source>
        <dbReference type="Proteomes" id="UP001249851"/>
    </source>
</evidence>